<reference evidence="1 2" key="1">
    <citation type="submission" date="2015-01" db="EMBL/GenBank/DDBJ databases">
        <title>Evolution of Trichinella species and genotypes.</title>
        <authorList>
            <person name="Korhonen P.K."/>
            <person name="Edoardo P."/>
            <person name="Giuseppe L.R."/>
            <person name="Gasser R.B."/>
        </authorList>
    </citation>
    <scope>NUCLEOTIDE SEQUENCE [LARGE SCALE GENOMIC DNA]</scope>
    <source>
        <strain evidence="1">ISS1980</strain>
    </source>
</reference>
<accession>A0A0V1LVK9</accession>
<dbReference type="EMBL" id="JYDO01002434">
    <property type="protein sequence ID" value="KRZ63536.1"/>
    <property type="molecule type" value="Genomic_DNA"/>
</dbReference>
<proteinExistence type="predicted"/>
<organism evidence="1 2">
    <name type="scientific">Trichinella papuae</name>
    <dbReference type="NCBI Taxonomy" id="268474"/>
    <lineage>
        <taxon>Eukaryota</taxon>
        <taxon>Metazoa</taxon>
        <taxon>Ecdysozoa</taxon>
        <taxon>Nematoda</taxon>
        <taxon>Enoplea</taxon>
        <taxon>Dorylaimia</taxon>
        <taxon>Trichinellida</taxon>
        <taxon>Trichinellidae</taxon>
        <taxon>Trichinella</taxon>
    </lineage>
</organism>
<name>A0A0V1LVK9_9BILA</name>
<keyword evidence="2" id="KW-1185">Reference proteome</keyword>
<gene>
    <name evidence="1" type="ORF">T10_12071</name>
</gene>
<comment type="caution">
    <text evidence="1">The sequence shown here is derived from an EMBL/GenBank/DDBJ whole genome shotgun (WGS) entry which is preliminary data.</text>
</comment>
<evidence type="ECO:0000313" key="2">
    <source>
        <dbReference type="Proteomes" id="UP000054843"/>
    </source>
</evidence>
<dbReference type="AlphaFoldDB" id="A0A0V1LVK9"/>
<evidence type="ECO:0000313" key="1">
    <source>
        <dbReference type="EMBL" id="KRZ63536.1"/>
    </source>
</evidence>
<sequence>MGKRHCSTVMLTNYQLSETPDLWRYSTQCTVCKSVIYEGK</sequence>
<dbReference type="Proteomes" id="UP000054843">
    <property type="component" value="Unassembled WGS sequence"/>
</dbReference>
<protein>
    <submittedName>
        <fullName evidence="1">Uncharacterized protein</fullName>
    </submittedName>
</protein>